<proteinExistence type="predicted"/>
<accession>A0A0F8YSS4</accession>
<sequence>MLKRFPKTWQEEFEDRLISGEYTPTQLSPKVIKELEYKAKYYLKYGKYPKPLKS</sequence>
<dbReference type="EMBL" id="LAZR01051757">
    <property type="protein sequence ID" value="KKK84478.1"/>
    <property type="molecule type" value="Genomic_DNA"/>
</dbReference>
<protein>
    <submittedName>
        <fullName evidence="1">Uncharacterized protein</fullName>
    </submittedName>
</protein>
<organism evidence="1">
    <name type="scientific">marine sediment metagenome</name>
    <dbReference type="NCBI Taxonomy" id="412755"/>
    <lineage>
        <taxon>unclassified sequences</taxon>
        <taxon>metagenomes</taxon>
        <taxon>ecological metagenomes</taxon>
    </lineage>
</organism>
<name>A0A0F8YSS4_9ZZZZ</name>
<comment type="caution">
    <text evidence="1">The sequence shown here is derived from an EMBL/GenBank/DDBJ whole genome shotgun (WGS) entry which is preliminary data.</text>
</comment>
<reference evidence="1" key="1">
    <citation type="journal article" date="2015" name="Nature">
        <title>Complex archaea that bridge the gap between prokaryotes and eukaryotes.</title>
        <authorList>
            <person name="Spang A."/>
            <person name="Saw J.H."/>
            <person name="Jorgensen S.L."/>
            <person name="Zaremba-Niedzwiedzka K."/>
            <person name="Martijn J."/>
            <person name="Lind A.E."/>
            <person name="van Eijk R."/>
            <person name="Schleper C."/>
            <person name="Guy L."/>
            <person name="Ettema T.J."/>
        </authorList>
    </citation>
    <scope>NUCLEOTIDE SEQUENCE</scope>
</reference>
<evidence type="ECO:0000313" key="1">
    <source>
        <dbReference type="EMBL" id="KKK84478.1"/>
    </source>
</evidence>
<gene>
    <name evidence="1" type="ORF">LCGC14_2782910</name>
</gene>
<dbReference type="AlphaFoldDB" id="A0A0F8YSS4"/>